<organism evidence="2 3">
    <name type="scientific">Halomicrobium mukohataei</name>
    <dbReference type="NCBI Taxonomy" id="57705"/>
    <lineage>
        <taxon>Archaea</taxon>
        <taxon>Methanobacteriati</taxon>
        <taxon>Methanobacteriota</taxon>
        <taxon>Stenosarchaea group</taxon>
        <taxon>Halobacteria</taxon>
        <taxon>Halobacteriales</taxon>
        <taxon>Haloarculaceae</taxon>
        <taxon>Halomicrobium</taxon>
    </lineage>
</organism>
<reference evidence="2 3" key="1">
    <citation type="submission" date="2019-04" db="EMBL/GenBank/DDBJ databases">
        <title>Complete genome sequence of Arthrobacter sp. ZXY-2 associated with effective atrazine degradation and salt adaptation.</title>
        <authorList>
            <person name="Zhao X."/>
        </authorList>
    </citation>
    <scope>NUCLEOTIDE SEQUENCE [LARGE SCALE GENOMIC DNA]</scope>
    <source>
        <strain evidence="3">ZP60</strain>
    </source>
</reference>
<evidence type="ECO:0000256" key="1">
    <source>
        <dbReference type="SAM" id="Phobius"/>
    </source>
</evidence>
<feature type="transmembrane region" description="Helical" evidence="1">
    <location>
        <begin position="12"/>
        <end position="33"/>
    </location>
</feature>
<reference evidence="2 3" key="2">
    <citation type="submission" date="2019-04" db="EMBL/GenBank/DDBJ databases">
        <authorList>
            <person name="Yang S."/>
            <person name="Wei W."/>
        </authorList>
    </citation>
    <scope>NUCLEOTIDE SEQUENCE [LARGE SCALE GENOMIC DNA]</scope>
    <source>
        <strain evidence="3">ZP60</strain>
    </source>
</reference>
<dbReference type="Proteomes" id="UP000297053">
    <property type="component" value="Chromosome"/>
</dbReference>
<dbReference type="Pfam" id="PF23922">
    <property type="entry name" value="DUF7261"/>
    <property type="match status" value="1"/>
</dbReference>
<keyword evidence="1" id="KW-1133">Transmembrane helix</keyword>
<dbReference type="InterPro" id="IPR055685">
    <property type="entry name" value="DUF7261"/>
</dbReference>
<gene>
    <name evidence="2" type="ORF">E5139_03955</name>
</gene>
<dbReference type="GeneID" id="42178062"/>
<keyword evidence="1" id="KW-0472">Membrane</keyword>
<dbReference type="KEGG" id="halz:E5139_03955"/>
<dbReference type="EMBL" id="CP039375">
    <property type="protein sequence ID" value="QCD64831.1"/>
    <property type="molecule type" value="Genomic_DNA"/>
</dbReference>
<protein>
    <submittedName>
        <fullName evidence="2">Uncharacterized protein</fullName>
    </submittedName>
</protein>
<sequence>MLSRRPDARRGQLVLVAAVVVAVALIPIVVAYLQLGYHADVRASGDYDDPTADATRTLTRALATASADVPAEHGWTDRDDAATTVRDRLEPRIEHVERARLDAGTARSLSYNATDAQRWAASSCPSGDGRSFGRCVAIDGVVVQERADRTHVLGVAVDLTVTSERGRTVATVRVPTVAGRES</sequence>
<dbReference type="AlphaFoldDB" id="A0A4D6KFL3"/>
<evidence type="ECO:0000313" key="2">
    <source>
        <dbReference type="EMBL" id="QCD64831.1"/>
    </source>
</evidence>
<keyword evidence="1" id="KW-0812">Transmembrane</keyword>
<proteinExistence type="predicted"/>
<dbReference type="RefSeq" id="WP_012807664.1">
    <property type="nucleotide sequence ID" value="NZ_CP039375.1"/>
</dbReference>
<accession>A0A4D6KFL3</accession>
<dbReference type="OMA" id="QWKDANC"/>
<evidence type="ECO:0000313" key="3">
    <source>
        <dbReference type="Proteomes" id="UP000297053"/>
    </source>
</evidence>
<name>A0A4D6KFL3_9EURY</name>